<dbReference type="Pfam" id="PF07963">
    <property type="entry name" value="N_methyl"/>
    <property type="match status" value="1"/>
</dbReference>
<organism evidence="1 2">
    <name type="scientific">Methylobacterium frigidaeris</name>
    <dbReference type="NCBI Taxonomy" id="2038277"/>
    <lineage>
        <taxon>Bacteria</taxon>
        <taxon>Pseudomonadati</taxon>
        <taxon>Pseudomonadota</taxon>
        <taxon>Alphaproteobacteria</taxon>
        <taxon>Hyphomicrobiales</taxon>
        <taxon>Methylobacteriaceae</taxon>
        <taxon>Methylobacterium</taxon>
    </lineage>
</organism>
<dbReference type="SUPFAM" id="SSF54523">
    <property type="entry name" value="Pili subunits"/>
    <property type="match status" value="1"/>
</dbReference>
<dbReference type="EMBL" id="BPQJ01000003">
    <property type="protein sequence ID" value="GJD60625.1"/>
    <property type="molecule type" value="Genomic_DNA"/>
</dbReference>
<dbReference type="Proteomes" id="UP001055286">
    <property type="component" value="Unassembled WGS sequence"/>
</dbReference>
<name>A0AA37M2U3_9HYPH</name>
<dbReference type="NCBIfam" id="TIGR02532">
    <property type="entry name" value="IV_pilin_GFxxxE"/>
    <property type="match status" value="1"/>
</dbReference>
<proteinExistence type="predicted"/>
<gene>
    <name evidence="1" type="ORF">MPEAHAMD_0764</name>
</gene>
<evidence type="ECO:0008006" key="3">
    <source>
        <dbReference type="Google" id="ProtNLM"/>
    </source>
</evidence>
<reference evidence="1" key="2">
    <citation type="submission" date="2021-08" db="EMBL/GenBank/DDBJ databases">
        <authorList>
            <person name="Tani A."/>
            <person name="Ola A."/>
            <person name="Ogura Y."/>
            <person name="Katsura K."/>
            <person name="Hayashi T."/>
        </authorList>
    </citation>
    <scope>NUCLEOTIDE SEQUENCE</scope>
    <source>
        <strain evidence="1">JCM 32048</strain>
    </source>
</reference>
<dbReference type="PROSITE" id="PS00409">
    <property type="entry name" value="PROKAR_NTER_METHYL"/>
    <property type="match status" value="1"/>
</dbReference>
<sequence length="177" mass="18041">MGGNGGHEGFTRGELAQDGLAQDGLAQVTQEGFNQEGFTLVEMLVTMAILALAAGVAFQSLGPGALDRRTLLASETIAAEIGRLRAEAIRSGRAGRLAFEPQGHLFTSSRPGAPPIPVGGLAVAVEPGPIGRPTPGEVRLLPDGSSTGGRILLGGGGTRRVLSVSALTGRVRREDGP</sequence>
<evidence type="ECO:0000313" key="1">
    <source>
        <dbReference type="EMBL" id="GJD60625.1"/>
    </source>
</evidence>
<keyword evidence="2" id="KW-1185">Reference proteome</keyword>
<accession>A0AA37M2U3</accession>
<dbReference type="InterPro" id="IPR045584">
    <property type="entry name" value="Pilin-like"/>
</dbReference>
<reference evidence="1" key="1">
    <citation type="journal article" date="2016" name="Front. Microbiol.">
        <title>Genome Sequence of the Piezophilic, Mesophilic Sulfate-Reducing Bacterium Desulfovibrio indicus J2T.</title>
        <authorList>
            <person name="Cao J."/>
            <person name="Maignien L."/>
            <person name="Shao Z."/>
            <person name="Alain K."/>
            <person name="Jebbar M."/>
        </authorList>
    </citation>
    <scope>NUCLEOTIDE SEQUENCE</scope>
    <source>
        <strain evidence="1">JCM 32048</strain>
    </source>
</reference>
<protein>
    <recommendedName>
        <fullName evidence="3">General secretion pathway protein GspH</fullName>
    </recommendedName>
</protein>
<comment type="caution">
    <text evidence="1">The sequence shown here is derived from an EMBL/GenBank/DDBJ whole genome shotgun (WGS) entry which is preliminary data.</text>
</comment>
<evidence type="ECO:0000313" key="2">
    <source>
        <dbReference type="Proteomes" id="UP001055286"/>
    </source>
</evidence>
<dbReference type="InterPro" id="IPR012902">
    <property type="entry name" value="N_methyl_site"/>
</dbReference>
<dbReference type="AlphaFoldDB" id="A0AA37M2U3"/>